<dbReference type="Proteomes" id="UP000623509">
    <property type="component" value="Unassembled WGS sequence"/>
</dbReference>
<evidence type="ECO:0000256" key="1">
    <source>
        <dbReference type="ARBA" id="ARBA00004514"/>
    </source>
</evidence>
<sequence>MSDLSGQMLEAARANDWDGLCALEHEVASLRDHLVHEDPPALAVALDESTRQRKLALIRKILADDREIRAYAMPWMEDVKHLLSGGARKRAINQAYGMGPR</sequence>
<dbReference type="AlphaFoldDB" id="A0A272EVH6"/>
<evidence type="ECO:0000256" key="4">
    <source>
        <dbReference type="ARBA" id="ARBA00023186"/>
    </source>
</evidence>
<name>A0A272EVH6_9RHOO</name>
<proteinExistence type="predicted"/>
<reference evidence="6 9" key="1">
    <citation type="submission" date="2016-08" db="EMBL/GenBank/DDBJ databases">
        <title>Candidatus Dactylopiibacterium carminicum genome sequence.</title>
        <authorList>
            <person name="Ramirez-Puebla S.T."/>
            <person name="Ormeno-Orrillo E."/>
            <person name="Vera-Ponce De Leon A."/>
            <person name="Luis L."/>
            <person name="Sanchez-Flores A."/>
            <person name="Monica R."/>
            <person name="Martinez-Romero E."/>
        </authorList>
    </citation>
    <scope>NUCLEOTIDE SEQUENCE [LARGE SCALE GENOMIC DNA]</scope>
    <source>
        <strain evidence="6">END1</strain>
    </source>
</reference>
<dbReference type="EMBL" id="NMRN01000010">
    <property type="protein sequence ID" value="PAS94119.1"/>
    <property type="molecule type" value="Genomic_DNA"/>
</dbReference>
<protein>
    <recommendedName>
        <fullName evidence="5">Flagellar protein FliT</fullName>
    </recommendedName>
</protein>
<dbReference type="GO" id="GO:0044781">
    <property type="term" value="P:bacterial-type flagellum organization"/>
    <property type="evidence" value="ECO:0007669"/>
    <property type="project" value="UniProtKB-KW"/>
</dbReference>
<organism evidence="7 8">
    <name type="scientific">Candidatus Dactylopiibacterium carminicum</name>
    <dbReference type="NCBI Taxonomy" id="857335"/>
    <lineage>
        <taxon>Bacteria</taxon>
        <taxon>Pseudomonadati</taxon>
        <taxon>Pseudomonadota</taxon>
        <taxon>Betaproteobacteria</taxon>
        <taxon>Rhodocyclales</taxon>
        <taxon>Rhodocyclaceae</taxon>
        <taxon>Candidatus Dactylopiibacterium</taxon>
    </lineage>
</organism>
<dbReference type="Pfam" id="PF05400">
    <property type="entry name" value="FliT"/>
    <property type="match status" value="1"/>
</dbReference>
<dbReference type="Proteomes" id="UP000216107">
    <property type="component" value="Unassembled WGS sequence"/>
</dbReference>
<gene>
    <name evidence="6" type="ORF">BGI27_14695</name>
    <name evidence="7" type="ORF">CGU29_05575</name>
</gene>
<dbReference type="OrthoDB" id="8527993at2"/>
<keyword evidence="7" id="KW-0282">Flagellum</keyword>
<keyword evidence="7" id="KW-0969">Cilium</keyword>
<dbReference type="EMBL" id="MDUX01000060">
    <property type="protein sequence ID" value="KAF7598184.1"/>
    <property type="molecule type" value="Genomic_DNA"/>
</dbReference>
<comment type="caution">
    <text evidence="7">The sequence shown here is derived from an EMBL/GenBank/DDBJ whole genome shotgun (WGS) entry which is preliminary data.</text>
</comment>
<keyword evidence="9" id="KW-1185">Reference proteome</keyword>
<evidence type="ECO:0000313" key="8">
    <source>
        <dbReference type="Proteomes" id="UP000216107"/>
    </source>
</evidence>
<evidence type="ECO:0000313" key="6">
    <source>
        <dbReference type="EMBL" id="KAF7598184.1"/>
    </source>
</evidence>
<reference evidence="7 8" key="2">
    <citation type="submission" date="2017-07" db="EMBL/GenBank/DDBJ databases">
        <title>Candidatus Dactylopiibacterium carminicum, a nitrogen-fixing symbiont of the cochineal insect Dactylopius coccus and Dactylopius opuntiae (Hemiptera: Coccoidea: Dactylopiidae).</title>
        <authorList>
            <person name="Vera A."/>
        </authorList>
    </citation>
    <scope>NUCLEOTIDE SEQUENCE [LARGE SCALE GENOMIC DNA]</scope>
    <source>
        <strain evidence="7 8">NFDCM</strain>
    </source>
</reference>
<evidence type="ECO:0000256" key="5">
    <source>
        <dbReference type="ARBA" id="ARBA00093797"/>
    </source>
</evidence>
<evidence type="ECO:0000256" key="3">
    <source>
        <dbReference type="ARBA" id="ARBA00022795"/>
    </source>
</evidence>
<keyword evidence="4" id="KW-0143">Chaperone</keyword>
<comment type="subcellular location">
    <subcellularLocation>
        <location evidence="1">Cytoplasm</location>
        <location evidence="1">Cytosol</location>
    </subcellularLocation>
</comment>
<dbReference type="Gene3D" id="1.20.58.380">
    <property type="entry name" value="Flagellar protein flit"/>
    <property type="match status" value="1"/>
</dbReference>
<accession>A0A272EVH6</accession>
<keyword evidence="3" id="KW-1005">Bacterial flagellum biogenesis</keyword>
<dbReference type="InterPro" id="IPR008622">
    <property type="entry name" value="FliT"/>
</dbReference>
<evidence type="ECO:0000313" key="9">
    <source>
        <dbReference type="Proteomes" id="UP000623509"/>
    </source>
</evidence>
<keyword evidence="7" id="KW-0966">Cell projection</keyword>
<keyword evidence="2" id="KW-0963">Cytoplasm</keyword>
<evidence type="ECO:0000256" key="2">
    <source>
        <dbReference type="ARBA" id="ARBA00022490"/>
    </source>
</evidence>
<evidence type="ECO:0000313" key="7">
    <source>
        <dbReference type="EMBL" id="PAS94119.1"/>
    </source>
</evidence>